<reference evidence="2 3" key="1">
    <citation type="submission" date="2023-03" db="EMBL/GenBank/DDBJ databases">
        <title>High recombination rates correlate with genetic variation in Cardiocondyla obscurior ants.</title>
        <authorList>
            <person name="Errbii M."/>
        </authorList>
    </citation>
    <scope>NUCLEOTIDE SEQUENCE [LARGE SCALE GENOMIC DNA]</scope>
    <source>
        <strain evidence="2">Alpha-2009</strain>
        <tissue evidence="2">Whole body</tissue>
    </source>
</reference>
<name>A0AAW2GDR8_9HYME</name>
<gene>
    <name evidence="2" type="ORF">PUN28_004456</name>
</gene>
<organism evidence="2 3">
    <name type="scientific">Cardiocondyla obscurior</name>
    <dbReference type="NCBI Taxonomy" id="286306"/>
    <lineage>
        <taxon>Eukaryota</taxon>
        <taxon>Metazoa</taxon>
        <taxon>Ecdysozoa</taxon>
        <taxon>Arthropoda</taxon>
        <taxon>Hexapoda</taxon>
        <taxon>Insecta</taxon>
        <taxon>Pterygota</taxon>
        <taxon>Neoptera</taxon>
        <taxon>Endopterygota</taxon>
        <taxon>Hymenoptera</taxon>
        <taxon>Apocrita</taxon>
        <taxon>Aculeata</taxon>
        <taxon>Formicoidea</taxon>
        <taxon>Formicidae</taxon>
        <taxon>Myrmicinae</taxon>
        <taxon>Cardiocondyla</taxon>
    </lineage>
</organism>
<evidence type="ECO:0000313" key="3">
    <source>
        <dbReference type="Proteomes" id="UP001430953"/>
    </source>
</evidence>
<comment type="caution">
    <text evidence="2">The sequence shown here is derived from an EMBL/GenBank/DDBJ whole genome shotgun (WGS) entry which is preliminary data.</text>
</comment>
<dbReference type="AlphaFoldDB" id="A0AAW2GDR8"/>
<evidence type="ECO:0000256" key="1">
    <source>
        <dbReference type="SAM" id="MobiDB-lite"/>
    </source>
</evidence>
<sequence>MQKRPEKARPVNYLTARDKPFVVSSREIVEFFRVLERAIERREKKKKIKNKEFLARVRHRAVATSGGGEERKRKRERQKNRERMGSELSHSILPAAIRSWSKRAGGVRTDASSVR</sequence>
<feature type="region of interest" description="Disordered" evidence="1">
    <location>
        <begin position="59"/>
        <end position="90"/>
    </location>
</feature>
<proteinExistence type="predicted"/>
<dbReference type="EMBL" id="JADYXP020000004">
    <property type="protein sequence ID" value="KAL0125329.1"/>
    <property type="molecule type" value="Genomic_DNA"/>
</dbReference>
<evidence type="ECO:0000313" key="2">
    <source>
        <dbReference type="EMBL" id="KAL0125329.1"/>
    </source>
</evidence>
<keyword evidence="3" id="KW-1185">Reference proteome</keyword>
<accession>A0AAW2GDR8</accession>
<protein>
    <submittedName>
        <fullName evidence="2">Uncharacterized protein</fullName>
    </submittedName>
</protein>
<dbReference type="Proteomes" id="UP001430953">
    <property type="component" value="Unassembled WGS sequence"/>
</dbReference>